<comment type="caution">
    <text evidence="4">The sequence shown here is derived from an EMBL/GenBank/DDBJ whole genome shotgun (WGS) entry which is preliminary data.</text>
</comment>
<evidence type="ECO:0000313" key="5">
    <source>
        <dbReference type="Proteomes" id="UP001408356"/>
    </source>
</evidence>
<dbReference type="InterPro" id="IPR005645">
    <property type="entry name" value="FSH-like_dom"/>
</dbReference>
<protein>
    <submittedName>
        <fullName evidence="4">Serine hydrolase FSH domain-containing protein</fullName>
    </submittedName>
</protein>
<evidence type="ECO:0000259" key="3">
    <source>
        <dbReference type="Pfam" id="PF03959"/>
    </source>
</evidence>
<dbReference type="GO" id="GO:0016787">
    <property type="term" value="F:hydrolase activity"/>
    <property type="evidence" value="ECO:0007669"/>
    <property type="project" value="UniProtKB-KW"/>
</dbReference>
<dbReference type="PANTHER" id="PTHR48070">
    <property type="entry name" value="ESTERASE OVCA2"/>
    <property type="match status" value="1"/>
</dbReference>
<dbReference type="SUPFAM" id="SSF53474">
    <property type="entry name" value="alpha/beta-Hydrolases"/>
    <property type="match status" value="1"/>
</dbReference>
<proteinExistence type="predicted"/>
<evidence type="ECO:0000256" key="2">
    <source>
        <dbReference type="SAM" id="MobiDB-lite"/>
    </source>
</evidence>
<feature type="domain" description="Serine hydrolase" evidence="3">
    <location>
        <begin position="20"/>
        <end position="255"/>
    </location>
</feature>
<evidence type="ECO:0000256" key="1">
    <source>
        <dbReference type="ARBA" id="ARBA00022801"/>
    </source>
</evidence>
<keyword evidence="5" id="KW-1185">Reference proteome</keyword>
<dbReference type="PANTHER" id="PTHR48070:SF6">
    <property type="entry name" value="ESTERASE OVCA2"/>
    <property type="match status" value="1"/>
</dbReference>
<dbReference type="InterPro" id="IPR029058">
    <property type="entry name" value="AB_hydrolase_fold"/>
</dbReference>
<accession>A0ABR2UED7</accession>
<sequence length="278" mass="30518">MSAPAQNGAAKGAAKPTGKKELKILMLHGYTQSGPLFRNKTGALNKILQKFLGTAPLNLQPQLIYPTAPHRLKPSDIPGYQPPEGKSLDEVDDEETDNWGWFRRDEATGTYKGFAEGMLRVAETVSENGGVDGVIGFSQGGAMASLVAAALETERALPAHLAAEDSWARKLREANGGKQLEFGVVYSGFVARDEDLQWMYEGGIQTPTLHFIGGLDTVVEESRSRDLTEQCREDRTRILVHPGGHYVPVSKEWTGALVMWLREVLQEPKESEEADEKL</sequence>
<dbReference type="Proteomes" id="UP001408356">
    <property type="component" value="Unassembled WGS sequence"/>
</dbReference>
<name>A0ABR2UED7_9PEZI</name>
<dbReference type="InterPro" id="IPR050593">
    <property type="entry name" value="LovG"/>
</dbReference>
<dbReference type="EMBL" id="JARVKF010000445">
    <property type="protein sequence ID" value="KAK9412968.1"/>
    <property type="molecule type" value="Genomic_DNA"/>
</dbReference>
<evidence type="ECO:0000313" key="4">
    <source>
        <dbReference type="EMBL" id="KAK9412968.1"/>
    </source>
</evidence>
<keyword evidence="1 4" id="KW-0378">Hydrolase</keyword>
<reference evidence="4 5" key="1">
    <citation type="journal article" date="2024" name="J. Plant Pathol.">
        <title>Sequence and assembly of the genome of Seiridium unicorne, isolate CBS 538.82, causal agent of cypress canker disease.</title>
        <authorList>
            <person name="Scali E."/>
            <person name="Rocca G.D."/>
            <person name="Danti R."/>
            <person name="Garbelotto M."/>
            <person name="Barberini S."/>
            <person name="Baroncelli R."/>
            <person name="Emiliani G."/>
        </authorList>
    </citation>
    <scope>NUCLEOTIDE SEQUENCE [LARGE SCALE GENOMIC DNA]</scope>
    <source>
        <strain evidence="4 5">BM-138-508</strain>
    </source>
</reference>
<gene>
    <name evidence="4" type="ORF">SUNI508_12163</name>
</gene>
<dbReference type="Pfam" id="PF03959">
    <property type="entry name" value="FSH1"/>
    <property type="match status" value="1"/>
</dbReference>
<organism evidence="4 5">
    <name type="scientific">Seiridium unicorne</name>
    <dbReference type="NCBI Taxonomy" id="138068"/>
    <lineage>
        <taxon>Eukaryota</taxon>
        <taxon>Fungi</taxon>
        <taxon>Dikarya</taxon>
        <taxon>Ascomycota</taxon>
        <taxon>Pezizomycotina</taxon>
        <taxon>Sordariomycetes</taxon>
        <taxon>Xylariomycetidae</taxon>
        <taxon>Amphisphaeriales</taxon>
        <taxon>Sporocadaceae</taxon>
        <taxon>Seiridium</taxon>
    </lineage>
</organism>
<dbReference type="Gene3D" id="3.40.50.1820">
    <property type="entry name" value="alpha/beta hydrolase"/>
    <property type="match status" value="1"/>
</dbReference>
<feature type="region of interest" description="Disordered" evidence="2">
    <location>
        <begin position="68"/>
        <end position="92"/>
    </location>
</feature>